<protein>
    <submittedName>
        <fullName evidence="2">Uncharacterized protein</fullName>
    </submittedName>
</protein>
<evidence type="ECO:0000313" key="3">
    <source>
        <dbReference type="Proteomes" id="UP001440984"/>
    </source>
</evidence>
<evidence type="ECO:0000256" key="1">
    <source>
        <dbReference type="SAM" id="MobiDB-lite"/>
    </source>
</evidence>
<dbReference type="Proteomes" id="UP001440984">
    <property type="component" value="Unassembled WGS sequence"/>
</dbReference>
<dbReference type="EMBL" id="JBDZYD010000021">
    <property type="protein sequence ID" value="MEQ0565597.1"/>
    <property type="molecule type" value="Genomic_DNA"/>
</dbReference>
<gene>
    <name evidence="2" type="ORF">ABJI51_41515</name>
</gene>
<dbReference type="RefSeq" id="WP_348956693.1">
    <property type="nucleotide sequence ID" value="NZ_JBDZYD010000021.1"/>
</dbReference>
<keyword evidence="3" id="KW-1185">Reference proteome</keyword>
<sequence>MPDHIGFSRVLFLAVDAWRYGARDGLQQLALQEALSAAVDAAGAVAGLDPADRQRQVAGDGFLDVISDSGAELALVDPFVRELDSRLAWFNHDRRPEARLRLRLAIHHGGAVPGACGFASDGPVHVCRLRDAKPVKAALTAIPEANLVQVLSEPIFGSVRQRLTSLSAGDFTPVVVDEPEKDFRETAWIRVPGIDAARLSDLAEPDALAISIAHTAEPDVLRRATLTAFDAAGIPRPASASGTDFVVPLSSPDSGSGVLGVWLHHLHEAVRASGRTAVSVGIAPGRDVGTARELATGDAASAVLREVADASVVVVVADAAHRRFVAGSHARMVMPGSYRRTGTEPESWLRVLGYSMAPVVGRRAPHAEAPAPPDRTAGSSSGPVSNIGSAVIHGSYVNGSVHHSGGLFR</sequence>
<evidence type="ECO:0000313" key="2">
    <source>
        <dbReference type="EMBL" id="MEQ0565597.1"/>
    </source>
</evidence>
<feature type="region of interest" description="Disordered" evidence="1">
    <location>
        <begin position="363"/>
        <end position="384"/>
    </location>
</feature>
<proteinExistence type="predicted"/>
<comment type="caution">
    <text evidence="2">The sequence shown here is derived from an EMBL/GenBank/DDBJ whole genome shotgun (WGS) entry which is preliminary data.</text>
</comment>
<reference evidence="2 3" key="1">
    <citation type="submission" date="2024-05" db="EMBL/GenBank/DDBJ databases">
        <authorList>
            <person name="Zhao H."/>
            <person name="Xu Y."/>
            <person name="Lin S."/>
            <person name="Spain J.C."/>
            <person name="Zhou N.-Y."/>
        </authorList>
    </citation>
    <scope>NUCLEOTIDE SEQUENCE [LARGE SCALE GENOMIC DNA]</scope>
    <source>
        <strain evidence="2 3">NEAU-NG30</strain>
    </source>
</reference>
<organism evidence="2 3">
    <name type="scientific">Amycolatopsis melonis</name>
    <dbReference type="NCBI Taxonomy" id="3156488"/>
    <lineage>
        <taxon>Bacteria</taxon>
        <taxon>Bacillati</taxon>
        <taxon>Actinomycetota</taxon>
        <taxon>Actinomycetes</taxon>
        <taxon>Pseudonocardiales</taxon>
        <taxon>Pseudonocardiaceae</taxon>
        <taxon>Amycolatopsis</taxon>
    </lineage>
</organism>
<name>A0ABV0LVX7_9PSEU</name>
<accession>A0ABV0LVX7</accession>